<dbReference type="EMBL" id="KV453842">
    <property type="protein sequence ID" value="ODV90144.1"/>
    <property type="molecule type" value="Genomic_DNA"/>
</dbReference>
<evidence type="ECO:0000313" key="5">
    <source>
        <dbReference type="Proteomes" id="UP000095023"/>
    </source>
</evidence>
<evidence type="ECO:0000313" key="4">
    <source>
        <dbReference type="EMBL" id="ODV90144.1"/>
    </source>
</evidence>
<dbReference type="Pfam" id="PF09763">
    <property type="entry name" value="Sec3_CC"/>
    <property type="match status" value="1"/>
</dbReference>
<dbReference type="OrthoDB" id="27109at2759"/>
<keyword evidence="5" id="KW-1185">Reference proteome</keyword>
<organism evidence="4 5">
    <name type="scientific">Tortispora caseinolytica NRRL Y-17796</name>
    <dbReference type="NCBI Taxonomy" id="767744"/>
    <lineage>
        <taxon>Eukaryota</taxon>
        <taxon>Fungi</taxon>
        <taxon>Dikarya</taxon>
        <taxon>Ascomycota</taxon>
        <taxon>Saccharomycotina</taxon>
        <taxon>Trigonopsidomycetes</taxon>
        <taxon>Trigonopsidales</taxon>
        <taxon>Trigonopsidaceae</taxon>
        <taxon>Tortispora</taxon>
    </lineage>
</organism>
<dbReference type="InterPro" id="IPR028258">
    <property type="entry name" value="Sec3-PIP2_bind"/>
</dbReference>
<evidence type="ECO:0000259" key="3">
    <source>
        <dbReference type="SMART" id="SM01313"/>
    </source>
</evidence>
<dbReference type="GO" id="GO:0006887">
    <property type="term" value="P:exocytosis"/>
    <property type="evidence" value="ECO:0007669"/>
    <property type="project" value="InterPro"/>
</dbReference>
<dbReference type="Pfam" id="PF15277">
    <property type="entry name" value="Sec3-PIP2_bind"/>
    <property type="match status" value="1"/>
</dbReference>
<dbReference type="Gene3D" id="2.30.29.90">
    <property type="match status" value="1"/>
</dbReference>
<name>A0A1E4TEG0_9ASCO</name>
<dbReference type="GO" id="GO:0006893">
    <property type="term" value="P:Golgi to plasma membrane transport"/>
    <property type="evidence" value="ECO:0007669"/>
    <property type="project" value="TreeGrafter"/>
</dbReference>
<dbReference type="Proteomes" id="UP000095023">
    <property type="component" value="Unassembled WGS sequence"/>
</dbReference>
<reference evidence="5" key="1">
    <citation type="submission" date="2016-02" db="EMBL/GenBank/DDBJ databases">
        <title>Comparative genomics of biotechnologically important yeasts.</title>
        <authorList>
            <consortium name="DOE Joint Genome Institute"/>
            <person name="Riley R."/>
            <person name="Haridas S."/>
            <person name="Wolfe K.H."/>
            <person name="Lopes M.R."/>
            <person name="Hittinger C.T."/>
            <person name="Goker M."/>
            <person name="Salamov A."/>
            <person name="Wisecaver J."/>
            <person name="Long T.M."/>
            <person name="Aerts A.L."/>
            <person name="Barry K."/>
            <person name="Choi C."/>
            <person name="Clum A."/>
            <person name="Coughlan A.Y."/>
            <person name="Deshpande S."/>
            <person name="Douglass A.P."/>
            <person name="Hanson S.J."/>
            <person name="Klenk H.-P."/>
            <person name="Labutti K."/>
            <person name="Lapidus A."/>
            <person name="Lindquist E."/>
            <person name="Lipzen A."/>
            <person name="Meier-Kolthoff J.P."/>
            <person name="Ohm R.A."/>
            <person name="Otillar R.P."/>
            <person name="Pangilinan J."/>
            <person name="Peng Y."/>
            <person name="Rokas A."/>
            <person name="Rosa C.A."/>
            <person name="Scheuner C."/>
            <person name="Sibirny A.A."/>
            <person name="Slot J.C."/>
            <person name="Stielow J.B."/>
            <person name="Sun H."/>
            <person name="Kurtzman C.P."/>
            <person name="Blackwell M."/>
            <person name="Jeffries T.W."/>
            <person name="Grigoriev I.V."/>
        </authorList>
    </citation>
    <scope>NUCLEOTIDE SEQUENCE [LARGE SCALE GENOMIC DNA]</scope>
    <source>
        <strain evidence="5">NRRL Y-17796</strain>
    </source>
</reference>
<protein>
    <recommendedName>
        <fullName evidence="3">Exocyst complex component Sec3 PIP2-binding N-terminal domain-containing protein</fullName>
    </recommendedName>
</protein>
<feature type="coiled-coil region" evidence="1">
    <location>
        <begin position="531"/>
        <end position="558"/>
    </location>
</feature>
<dbReference type="InterPro" id="IPR019160">
    <property type="entry name" value="Sec3_CC"/>
</dbReference>
<dbReference type="GO" id="GO:0000145">
    <property type="term" value="C:exocyst"/>
    <property type="evidence" value="ECO:0007669"/>
    <property type="project" value="InterPro"/>
</dbReference>
<keyword evidence="1" id="KW-0175">Coiled coil</keyword>
<feature type="compositionally biased region" description="Polar residues" evidence="2">
    <location>
        <begin position="183"/>
        <end position="203"/>
    </location>
</feature>
<dbReference type="SMART" id="SM01313">
    <property type="entry name" value="Sec3-PIP2_bind"/>
    <property type="match status" value="1"/>
</dbReference>
<proteinExistence type="predicted"/>
<feature type="region of interest" description="Disordered" evidence="2">
    <location>
        <begin position="297"/>
        <end position="379"/>
    </location>
</feature>
<feature type="region of interest" description="Disordered" evidence="2">
    <location>
        <begin position="165"/>
        <end position="283"/>
    </location>
</feature>
<feature type="compositionally biased region" description="Polar residues" evidence="2">
    <location>
        <begin position="210"/>
        <end position="283"/>
    </location>
</feature>
<feature type="compositionally biased region" description="Polar residues" evidence="2">
    <location>
        <begin position="329"/>
        <end position="340"/>
    </location>
</feature>
<evidence type="ECO:0000256" key="1">
    <source>
        <dbReference type="SAM" id="Coils"/>
    </source>
</evidence>
<dbReference type="GO" id="GO:0005546">
    <property type="term" value="F:phosphatidylinositol-4,5-bisphosphate binding"/>
    <property type="evidence" value="ECO:0007669"/>
    <property type="project" value="TreeGrafter"/>
</dbReference>
<dbReference type="PANTHER" id="PTHR16092">
    <property type="entry name" value="SEC3/SYNTAXIN-RELATED"/>
    <property type="match status" value="1"/>
</dbReference>
<dbReference type="GO" id="GO:0005886">
    <property type="term" value="C:plasma membrane"/>
    <property type="evidence" value="ECO:0007669"/>
    <property type="project" value="TreeGrafter"/>
</dbReference>
<feature type="compositionally biased region" description="Polar residues" evidence="2">
    <location>
        <begin position="297"/>
        <end position="310"/>
    </location>
</feature>
<feature type="domain" description="Exocyst complex component Sec3 PIP2-binding N-terminal" evidence="3">
    <location>
        <begin position="49"/>
        <end position="135"/>
    </location>
</feature>
<sequence>MSQFEKEKANIIKYCFSPGRSAEDDTYVTHVHVNEMNPSVHGSAKLPSDSLKPRIIIAARRKNGSPVLHKSKESETGHVQIGKTWKIDDISSIVNDTSNGTGITITIGKPYYWMMPSVSEKNRFVDSIIHLYRTSTHGALFELRGWPSGELLSASKPASAYASSFSQAYSSPRQPETRDRQHSNASYSIREPVSQSTRPSETFVTPPESPNKNLYQSPQRYAASNSPPKPPSLTSQSQSPYQTASVSRTQQQPSQNPYASSHKLSQPASDAVNGATTTNHPERSQNAYRSMLTDSAANFSKPSATSTKSPYSAEIRSPETKNPYAHTPSLETENTRSSDGSGAGITPRQQYSRNPGITPRSDSKTSAGISPDLPAKNKKRMALQYSEQRTLASPLPMDSTTGTDTQIEHDENHGNGIESVHIDRIVRDLDYDLLDENSADYSAEATFDPDRFINEPTAVDSILEGFDWVEGQSSKRLERLIMEKIGNIGLENMSNVLGSAVLENTVRAKLALITEKAETLDEVLDMYMQGLKVLSDDVRKIENENDGLQKRVSQVRTRLEAKHIQSH</sequence>
<dbReference type="AlphaFoldDB" id="A0A1E4TEG0"/>
<accession>A0A1E4TEG0</accession>
<dbReference type="PANTHER" id="PTHR16092:SF14">
    <property type="entry name" value="EXOCYST COMPLEX COMPONENT 1 ISOFORM X1"/>
    <property type="match status" value="1"/>
</dbReference>
<evidence type="ECO:0000256" key="2">
    <source>
        <dbReference type="SAM" id="MobiDB-lite"/>
    </source>
</evidence>
<gene>
    <name evidence="4" type="ORF">CANCADRAFT_56725</name>
</gene>